<protein>
    <submittedName>
        <fullName evidence="1">HAD family phosphatase</fullName>
    </submittedName>
</protein>
<organism evidence="1 2">
    <name type="scientific">Variimorphobacter saccharofermentans</name>
    <dbReference type="NCBI Taxonomy" id="2755051"/>
    <lineage>
        <taxon>Bacteria</taxon>
        <taxon>Bacillati</taxon>
        <taxon>Bacillota</taxon>
        <taxon>Clostridia</taxon>
        <taxon>Lachnospirales</taxon>
        <taxon>Lachnospiraceae</taxon>
        <taxon>Variimorphobacter</taxon>
    </lineage>
</organism>
<dbReference type="NCBIfam" id="TIGR01509">
    <property type="entry name" value="HAD-SF-IA-v3"/>
    <property type="match status" value="1"/>
</dbReference>
<dbReference type="PANTHER" id="PTHR43611:SF3">
    <property type="entry name" value="FLAVIN MONONUCLEOTIDE HYDROLASE 1, CHLOROPLATIC"/>
    <property type="match status" value="1"/>
</dbReference>
<dbReference type="RefSeq" id="WP_228354170.1">
    <property type="nucleotide sequence ID" value="NZ_JACEGA010000001.1"/>
</dbReference>
<dbReference type="SFLD" id="SFLDG01129">
    <property type="entry name" value="C1.5:_HAD__Beta-PGM__Phosphata"/>
    <property type="match status" value="1"/>
</dbReference>
<accession>A0A839K4T0</accession>
<dbReference type="PRINTS" id="PR00413">
    <property type="entry name" value="HADHALOGNASE"/>
</dbReference>
<dbReference type="PANTHER" id="PTHR43611">
    <property type="entry name" value="ALPHA-D-GLUCOSE 1-PHOSPHATE PHOSPHATASE"/>
    <property type="match status" value="1"/>
</dbReference>
<proteinExistence type="predicted"/>
<comment type="caution">
    <text evidence="1">The sequence shown here is derived from an EMBL/GenBank/DDBJ whole genome shotgun (WGS) entry which is preliminary data.</text>
</comment>
<keyword evidence="2" id="KW-1185">Reference proteome</keyword>
<dbReference type="Pfam" id="PF13419">
    <property type="entry name" value="HAD_2"/>
    <property type="match status" value="1"/>
</dbReference>
<dbReference type="InterPro" id="IPR036412">
    <property type="entry name" value="HAD-like_sf"/>
</dbReference>
<dbReference type="SFLD" id="SFLDS00003">
    <property type="entry name" value="Haloacid_Dehalogenase"/>
    <property type="match status" value="1"/>
</dbReference>
<dbReference type="InterPro" id="IPR041492">
    <property type="entry name" value="HAD_2"/>
</dbReference>
<dbReference type="InterPro" id="IPR023214">
    <property type="entry name" value="HAD_sf"/>
</dbReference>
<dbReference type="Gene3D" id="3.40.50.1000">
    <property type="entry name" value="HAD superfamily/HAD-like"/>
    <property type="match status" value="1"/>
</dbReference>
<dbReference type="AlphaFoldDB" id="A0A839K4T0"/>
<dbReference type="Proteomes" id="UP000574276">
    <property type="component" value="Unassembled WGS sequence"/>
</dbReference>
<dbReference type="SUPFAM" id="SSF56784">
    <property type="entry name" value="HAD-like"/>
    <property type="match status" value="1"/>
</dbReference>
<evidence type="ECO:0000313" key="1">
    <source>
        <dbReference type="EMBL" id="MBB2184610.1"/>
    </source>
</evidence>
<dbReference type="CDD" id="cd02603">
    <property type="entry name" value="HAD_sEH-N_like"/>
    <property type="match status" value="1"/>
</dbReference>
<dbReference type="EMBL" id="JACEGA010000001">
    <property type="protein sequence ID" value="MBB2184610.1"/>
    <property type="molecule type" value="Genomic_DNA"/>
</dbReference>
<name>A0A839K4T0_9FIRM</name>
<dbReference type="InterPro" id="IPR006439">
    <property type="entry name" value="HAD-SF_hydro_IA"/>
</dbReference>
<gene>
    <name evidence="1" type="ORF">H0486_17190</name>
</gene>
<sequence length="200" mass="23156">MKAIVLDMYGVIIKQTGDDFAPHVQQTFPNLTIDDIYTHWFKADVGEITSLEVWERLGFQGDIEKIEKEYLDTLELNDGFLDFITSVRDHYKLAIISNDSSQWSKYLREKFDINQYFDVISISGDLKIKKPDERIFRLTIEQLGCKAEECLYVDDRERFLYAASKIGMNAVMLNSRHVSYEGNVVDDFNQLKNMLSSGAL</sequence>
<evidence type="ECO:0000313" key="2">
    <source>
        <dbReference type="Proteomes" id="UP000574276"/>
    </source>
</evidence>
<dbReference type="NCBIfam" id="TIGR01549">
    <property type="entry name" value="HAD-SF-IA-v1"/>
    <property type="match status" value="1"/>
</dbReference>
<reference evidence="1 2" key="1">
    <citation type="submission" date="2020-07" db="EMBL/GenBank/DDBJ databases">
        <title>Characterization and genome sequencing of isolate MD1, a novel member within the family Lachnospiraceae.</title>
        <authorList>
            <person name="Rettenmaier R."/>
            <person name="Di Bello L."/>
            <person name="Zinser C."/>
            <person name="Scheitz K."/>
            <person name="Liebl W."/>
            <person name="Zverlov V."/>
        </authorList>
    </citation>
    <scope>NUCLEOTIDE SEQUENCE [LARGE SCALE GENOMIC DNA]</scope>
    <source>
        <strain evidence="1 2">MD1</strain>
    </source>
</reference>